<accession>A0A2N6N895</accession>
<name>A0A2N6N895_BEABA</name>
<feature type="domain" description="Nephrocystin 3-like N-terminal" evidence="5">
    <location>
        <begin position="457"/>
        <end position="637"/>
    </location>
</feature>
<dbReference type="InterPro" id="IPR056884">
    <property type="entry name" value="NPHP3-like_N"/>
</dbReference>
<dbReference type="SMART" id="SM00248">
    <property type="entry name" value="ANK"/>
    <property type="match status" value="6"/>
</dbReference>
<dbReference type="PRINTS" id="PR01415">
    <property type="entry name" value="ANKYRIN"/>
</dbReference>
<dbReference type="InterPro" id="IPR029058">
    <property type="entry name" value="AB_hydrolase_fold"/>
</dbReference>
<sequence>MPSSSRRAKRRAARPGRPKTVFPAAAPAASPAKRRQPVYRVRGVPPELDRAGLAALLESHKDLSGCGLGIHTLAANADGHQTATIFFTNDKIPPSLSALGRRDSLAVDVEIAVDDAAPDSRCEGAKRKRDEPQTAKLRIDALFLGLTVLYTPPKVKHHFDVLAVHGLGGSHPYGSFVSRRDGHMWLKDDLPRIIPSARVIIYGYDTKLADNDDCAQLCDLGGGLHLAMINLWQEARPASTKPLVLIGLSLGGLLVKEALIQLSKSSLWPELGTVTGVLLFGAPNDGMSIKSFGQIVRDNSNRPLLDTLNPLNSDALINQNTAFKQLLRRATFGLFCFWEQLQSPTARMTPGGHYSMDGPLEYTVTKFSATSCLPPGAPLERTVGMLTNHSGLVKFSRHDPEFEKVKPILMHMCHGRRGAAAADSLPSLTAAEKECQAALSFVRCETRRHDIKDAVAGTCEWLFAHEEYKRWCSCPKGLLWVKGIAGAGKSTLLRHALGRIKALHSAGEAPLVLDFFFDRQGDALQKSTLGLFRSLLHQVLTWAPHTLAAFVDAFRQRSAADKAPPDDAAKWPEGDLKAALRWSLAAALQERPVWLLVDALDESGDEATAVGIVDEFKTLLDGVSADGFPLRIIFTARQHLKLDSEYRFEISVQSNNEADIATFVKARLSMASVAETSILVHLITKRAHGLFLWAALVVGKARALQNAGKGLASILRMVDETPAELAAVYCQILQSLVAAERPLTRKLFQWMCFAQRPLTVDEMRWALVVDAECSYESLAECDKDDEFDSNIPKRVAHISRGLVVAESPLPSPFSLSAQAVVRFIHQTIPDYLLSDEGALTFMHDEPTATRKDVARLAHYQLSRTCIRYLRMKEIAQLPADDFDGLSSQDKLSSTFPLFAYATRSWPAHAQWSDQSHLVSSLGWPSDPFIDRWLHIYCRVRRQSFFLDRWVHFLGRMTAGSPPATLRGPPPKNISVLHLAAQYGLQELLTTTLEAGIVAVDTRNAVGRTPLFYAVINGHRELVQVLLRAGADQSASDNMLRDALSFAAQFGHADIVGDLVAHGAGVNARNATGVTALHWAALGPDETTLQVLVEAGADVGAKTSSSSMPLEWAIEVGNEQSVAMLLKIRPDVNRSYGLWHVEPELDTWVCTHDAHKATANIHMMDRVNTWDQRHGMWTPLSRAVHKGSVVMAQMLLDNGAWPHLPARSGPSPQYLARELGNQEMISRLESRRLPRLVVHSPRSIRHENKIND</sequence>
<keyword evidence="1" id="KW-0677">Repeat</keyword>
<dbReference type="SUPFAM" id="SSF52540">
    <property type="entry name" value="P-loop containing nucleoside triphosphate hydrolases"/>
    <property type="match status" value="1"/>
</dbReference>
<dbReference type="PROSITE" id="PS50088">
    <property type="entry name" value="ANK_REPEAT"/>
    <property type="match status" value="3"/>
</dbReference>
<evidence type="ECO:0000313" key="6">
    <source>
        <dbReference type="EMBL" id="PMB63503.1"/>
    </source>
</evidence>
<evidence type="ECO:0000256" key="1">
    <source>
        <dbReference type="ARBA" id="ARBA00022737"/>
    </source>
</evidence>
<dbReference type="Gene3D" id="1.25.40.20">
    <property type="entry name" value="Ankyrin repeat-containing domain"/>
    <property type="match status" value="1"/>
</dbReference>
<reference evidence="6 7" key="1">
    <citation type="journal article" date="2016" name="Appl. Microbiol. Biotechnol.">
        <title>Characterization of T-DNA insertion mutants with decreased virulence in the entomopathogenic fungus Beauveria bassiana JEF-007.</title>
        <authorList>
            <person name="Kim S."/>
            <person name="Lee S.J."/>
            <person name="Nai Y.S."/>
            <person name="Yu J.S."/>
            <person name="Lee M.R."/>
            <person name="Yang Y.T."/>
            <person name="Kim J.S."/>
        </authorList>
    </citation>
    <scope>NUCLEOTIDE SEQUENCE [LARGE SCALE GENOMIC DNA]</scope>
    <source>
        <strain evidence="6 7">JEF-007</strain>
    </source>
</reference>
<evidence type="ECO:0000313" key="7">
    <source>
        <dbReference type="Proteomes" id="UP000235728"/>
    </source>
</evidence>
<comment type="caution">
    <text evidence="6">The sequence shown here is derived from an EMBL/GenBank/DDBJ whole genome shotgun (WGS) entry which is preliminary data.</text>
</comment>
<proteinExistence type="predicted"/>
<evidence type="ECO:0000259" key="5">
    <source>
        <dbReference type="Pfam" id="PF24883"/>
    </source>
</evidence>
<organism evidence="6 7">
    <name type="scientific">Beauveria bassiana</name>
    <name type="common">White muscardine disease fungus</name>
    <name type="synonym">Tritirachium shiotae</name>
    <dbReference type="NCBI Taxonomy" id="176275"/>
    <lineage>
        <taxon>Eukaryota</taxon>
        <taxon>Fungi</taxon>
        <taxon>Dikarya</taxon>
        <taxon>Ascomycota</taxon>
        <taxon>Pezizomycotina</taxon>
        <taxon>Sordariomycetes</taxon>
        <taxon>Hypocreomycetidae</taxon>
        <taxon>Hypocreales</taxon>
        <taxon>Cordycipitaceae</taxon>
        <taxon>Beauveria</taxon>
    </lineage>
</organism>
<dbReference type="Proteomes" id="UP000235728">
    <property type="component" value="Unassembled WGS sequence"/>
</dbReference>
<dbReference type="InterPro" id="IPR002110">
    <property type="entry name" value="Ankyrin_rpt"/>
</dbReference>
<dbReference type="Pfam" id="PF12796">
    <property type="entry name" value="Ank_2"/>
    <property type="match status" value="2"/>
</dbReference>
<dbReference type="SUPFAM" id="SSF53474">
    <property type="entry name" value="alpha/beta-Hydrolases"/>
    <property type="match status" value="1"/>
</dbReference>
<feature type="compositionally biased region" description="Basic residues" evidence="3">
    <location>
        <begin position="1"/>
        <end position="17"/>
    </location>
</feature>
<dbReference type="Pfam" id="PF24883">
    <property type="entry name" value="NPHP3_N"/>
    <property type="match status" value="1"/>
</dbReference>
<dbReference type="AlphaFoldDB" id="A0A2N6N895"/>
<dbReference type="PROSITE" id="PS50297">
    <property type="entry name" value="ANK_REP_REGION"/>
    <property type="match status" value="2"/>
</dbReference>
<dbReference type="PANTHER" id="PTHR10039">
    <property type="entry name" value="AMELOGENIN"/>
    <property type="match status" value="1"/>
</dbReference>
<dbReference type="InterPro" id="IPR054471">
    <property type="entry name" value="GPIID_WHD"/>
</dbReference>
<feature type="domain" description="GPI inositol-deacylase winged helix" evidence="4">
    <location>
        <begin position="740"/>
        <end position="837"/>
    </location>
</feature>
<feature type="region of interest" description="Disordered" evidence="3">
    <location>
        <begin position="1"/>
        <end position="36"/>
    </location>
</feature>
<dbReference type="PANTHER" id="PTHR10039:SF5">
    <property type="entry name" value="NACHT DOMAIN-CONTAINING PROTEIN"/>
    <property type="match status" value="1"/>
</dbReference>
<evidence type="ECO:0000256" key="3">
    <source>
        <dbReference type="SAM" id="MobiDB-lite"/>
    </source>
</evidence>
<evidence type="ECO:0000259" key="4">
    <source>
        <dbReference type="Pfam" id="PF22939"/>
    </source>
</evidence>
<feature type="repeat" description="ANK" evidence="2">
    <location>
        <begin position="1038"/>
        <end position="1070"/>
    </location>
</feature>
<evidence type="ECO:0000256" key="2">
    <source>
        <dbReference type="PROSITE-ProRule" id="PRU00023"/>
    </source>
</evidence>
<feature type="repeat" description="ANK" evidence="2">
    <location>
        <begin position="1071"/>
        <end position="1103"/>
    </location>
</feature>
<feature type="repeat" description="ANK" evidence="2">
    <location>
        <begin position="1005"/>
        <end position="1037"/>
    </location>
</feature>
<gene>
    <name evidence="6" type="primary">FANK1</name>
    <name evidence="6" type="ORF">BM221_010608</name>
</gene>
<dbReference type="SUPFAM" id="SSF48403">
    <property type="entry name" value="Ankyrin repeat"/>
    <property type="match status" value="1"/>
</dbReference>
<dbReference type="Pfam" id="PF22939">
    <property type="entry name" value="WHD_GPIID"/>
    <property type="match status" value="1"/>
</dbReference>
<keyword evidence="2" id="KW-0040">ANK repeat</keyword>
<dbReference type="InterPro" id="IPR036770">
    <property type="entry name" value="Ankyrin_rpt-contain_sf"/>
</dbReference>
<dbReference type="EMBL" id="MRVG01000020">
    <property type="protein sequence ID" value="PMB63503.1"/>
    <property type="molecule type" value="Genomic_DNA"/>
</dbReference>
<dbReference type="InterPro" id="IPR027417">
    <property type="entry name" value="P-loop_NTPase"/>
</dbReference>
<protein>
    <submittedName>
        <fullName evidence="6">Fibronectin type 3 and ankyrin repeat domains protein 1</fullName>
    </submittedName>
</protein>